<reference evidence="5 6" key="1">
    <citation type="submission" date="2024-02" db="EMBL/GenBank/DDBJ databases">
        <authorList>
            <person name="Chen Y."/>
            <person name="Shah S."/>
            <person name="Dougan E. K."/>
            <person name="Thang M."/>
            <person name="Chan C."/>
        </authorList>
    </citation>
    <scope>NUCLEOTIDE SEQUENCE [LARGE SCALE GENOMIC DNA]</scope>
</reference>
<dbReference type="PROSITE" id="PS50084">
    <property type="entry name" value="KH_TYPE_1"/>
    <property type="match status" value="4"/>
</dbReference>
<dbReference type="Pfam" id="PF00013">
    <property type="entry name" value="KH_1"/>
    <property type="match status" value="3"/>
</dbReference>
<dbReference type="InterPro" id="IPR004087">
    <property type="entry name" value="KH_dom"/>
</dbReference>
<dbReference type="InterPro" id="IPR036612">
    <property type="entry name" value="KH_dom_type_1_sf"/>
</dbReference>
<organism evidence="5 6">
    <name type="scientific">Durusdinium trenchii</name>
    <dbReference type="NCBI Taxonomy" id="1381693"/>
    <lineage>
        <taxon>Eukaryota</taxon>
        <taxon>Sar</taxon>
        <taxon>Alveolata</taxon>
        <taxon>Dinophyceae</taxon>
        <taxon>Suessiales</taxon>
        <taxon>Symbiodiniaceae</taxon>
        <taxon>Durusdinium</taxon>
    </lineage>
</organism>
<comment type="caution">
    <text evidence="5">The sequence shown here is derived from an EMBL/GenBank/DDBJ whole genome shotgun (WGS) entry which is preliminary data.</text>
</comment>
<keyword evidence="6" id="KW-1185">Reference proteome</keyword>
<evidence type="ECO:0000313" key="5">
    <source>
        <dbReference type="EMBL" id="CAK9000303.1"/>
    </source>
</evidence>
<proteinExistence type="predicted"/>
<sequence>MSGDGPPEGQEGTRKRSRFGDVGAEEAQGSSGERPAKMSAAERAKMIAAKLGGFAAPPAASGGPTGGGGMEPMGRAPLPPLPSGGLQIRKKVYVPVRENPDVNFRGLLIGPGGSTHKRLEEDSGAKVKLKGRGSQKDPRLEDDEDLHVLIIGDHEEQVKRAEELVREILFDKDRAGGLKQQQLSDLAASKGAGNGTGRGYVDPNLDTRIVKVRREVVGSIIGRGGDMIRELKDRSGAHIQIDDPEDKSEPMREVQLRGREECVNAAEDMIKKLGSSSSFAVTFTHLVPDSRVGLVIGKAGMTIKAIQSRNQCRIDVPPAGEGVVAGQPGMRELVIKCDSEAGVDQIKREIDEAIGASGDGGPGGGPGAGAQYGGGRGGSEVYPVPNDKAGLLIGKGGATIKMMEMRSGCRIQVPPVSEPGTGMRNVSLIGNPEQCTKARQEIDL</sequence>
<dbReference type="InterPro" id="IPR055256">
    <property type="entry name" value="KH_1_KHDC4/BBP-like"/>
</dbReference>
<keyword evidence="1" id="KW-0677">Repeat</keyword>
<feature type="region of interest" description="Disordered" evidence="3">
    <location>
        <begin position="112"/>
        <end position="139"/>
    </location>
</feature>
<evidence type="ECO:0000313" key="6">
    <source>
        <dbReference type="Proteomes" id="UP001642464"/>
    </source>
</evidence>
<name>A0ABP0ICI4_9DINO</name>
<gene>
    <name evidence="5" type="ORF">SCF082_LOCUS6438</name>
</gene>
<feature type="domain" description="K Homology" evidence="4">
    <location>
        <begin position="279"/>
        <end position="355"/>
    </location>
</feature>
<feature type="non-terminal residue" evidence="5">
    <location>
        <position position="444"/>
    </location>
</feature>
<evidence type="ECO:0000256" key="3">
    <source>
        <dbReference type="SAM" id="MobiDB-lite"/>
    </source>
</evidence>
<feature type="compositionally biased region" description="Low complexity" evidence="3">
    <location>
        <begin position="52"/>
        <end position="62"/>
    </location>
</feature>
<dbReference type="SUPFAM" id="SSF54791">
    <property type="entry name" value="Eukaryotic type KH-domain (KH-domain type I)"/>
    <property type="match status" value="4"/>
</dbReference>
<feature type="domain" description="K Homology" evidence="4">
    <location>
        <begin position="376"/>
        <end position="444"/>
    </location>
</feature>
<feature type="region of interest" description="Disordered" evidence="3">
    <location>
        <begin position="355"/>
        <end position="376"/>
    </location>
</feature>
<dbReference type="SMART" id="SM00322">
    <property type="entry name" value="KH"/>
    <property type="match status" value="4"/>
</dbReference>
<evidence type="ECO:0000256" key="2">
    <source>
        <dbReference type="PROSITE-ProRule" id="PRU00117"/>
    </source>
</evidence>
<dbReference type="PANTHER" id="PTHR10288">
    <property type="entry name" value="KH DOMAIN CONTAINING RNA BINDING PROTEIN"/>
    <property type="match status" value="1"/>
</dbReference>
<keyword evidence="2" id="KW-0694">RNA-binding</keyword>
<evidence type="ECO:0000256" key="1">
    <source>
        <dbReference type="ARBA" id="ARBA00022737"/>
    </source>
</evidence>
<feature type="region of interest" description="Disordered" evidence="3">
    <location>
        <begin position="1"/>
        <end position="84"/>
    </location>
</feature>
<feature type="compositionally biased region" description="Basic and acidic residues" evidence="3">
    <location>
        <begin position="34"/>
        <end position="45"/>
    </location>
</feature>
<dbReference type="CDD" id="cd00105">
    <property type="entry name" value="KH-I"/>
    <property type="match status" value="2"/>
</dbReference>
<protein>
    <submittedName>
        <fullName evidence="5">Branchpoint-bridging protein (Splicing factor 1)</fullName>
    </submittedName>
</protein>
<evidence type="ECO:0000259" key="4">
    <source>
        <dbReference type="SMART" id="SM00322"/>
    </source>
</evidence>
<dbReference type="Gene3D" id="3.30.1370.10">
    <property type="entry name" value="K Homology domain, type 1"/>
    <property type="match status" value="4"/>
</dbReference>
<dbReference type="InterPro" id="IPR004088">
    <property type="entry name" value="KH_dom_type_1"/>
</dbReference>
<dbReference type="Proteomes" id="UP001642464">
    <property type="component" value="Unassembled WGS sequence"/>
</dbReference>
<feature type="compositionally biased region" description="Gly residues" evidence="3">
    <location>
        <begin position="357"/>
        <end position="376"/>
    </location>
</feature>
<dbReference type="Pfam" id="PF22675">
    <property type="entry name" value="KH-I_KHDC4-BBP"/>
    <property type="match status" value="1"/>
</dbReference>
<accession>A0ABP0ICI4</accession>
<feature type="domain" description="K Homology" evidence="4">
    <location>
        <begin position="204"/>
        <end position="275"/>
    </location>
</feature>
<feature type="domain" description="K Homology" evidence="4">
    <location>
        <begin position="88"/>
        <end position="170"/>
    </location>
</feature>
<dbReference type="EMBL" id="CAXAMM010003535">
    <property type="protein sequence ID" value="CAK9000303.1"/>
    <property type="molecule type" value="Genomic_DNA"/>
</dbReference>